<evidence type="ECO:0000256" key="1">
    <source>
        <dbReference type="SAM" id="Phobius"/>
    </source>
</evidence>
<organism evidence="2 3">
    <name type="scientific">Rhizophagus irregularis (strain DAOM 181602 / DAOM 197198 / MUCL 43194)</name>
    <name type="common">Arbuscular mycorrhizal fungus</name>
    <name type="synonym">Glomus intraradices</name>
    <dbReference type="NCBI Taxonomy" id="747089"/>
    <lineage>
        <taxon>Eukaryota</taxon>
        <taxon>Fungi</taxon>
        <taxon>Fungi incertae sedis</taxon>
        <taxon>Mucoromycota</taxon>
        <taxon>Glomeromycotina</taxon>
        <taxon>Glomeromycetes</taxon>
        <taxon>Glomerales</taxon>
        <taxon>Glomeraceae</taxon>
        <taxon>Rhizophagus</taxon>
    </lineage>
</organism>
<protein>
    <submittedName>
        <fullName evidence="2">Uncharacterized protein</fullName>
    </submittedName>
</protein>
<feature type="transmembrane region" description="Helical" evidence="1">
    <location>
        <begin position="7"/>
        <end position="26"/>
    </location>
</feature>
<feature type="transmembrane region" description="Helical" evidence="1">
    <location>
        <begin position="101"/>
        <end position="123"/>
    </location>
</feature>
<evidence type="ECO:0000313" key="2">
    <source>
        <dbReference type="EMBL" id="POG63106.1"/>
    </source>
</evidence>
<keyword evidence="1" id="KW-0472">Membrane</keyword>
<keyword evidence="1" id="KW-1133">Transmembrane helix</keyword>
<sequence length="153" mass="17595">GIKIILLLFLIYELTKVIRLIILFASDKSFRNSLEFSRSAYSIIVAYGLIAITADCTLRHKTSKLLSIYSKVFYGIAGFNIFNSIMIIAETITSAIEYKLIFILPGYIILSVYFAMVILTYVCKMKDKDEITNQYNLQVFKNFLFIIINNMIL</sequence>
<dbReference type="EMBL" id="AUPC02000278">
    <property type="protein sequence ID" value="POG63106.1"/>
    <property type="molecule type" value="Genomic_DNA"/>
</dbReference>
<keyword evidence="3" id="KW-1185">Reference proteome</keyword>
<name>A0A2P4PCI3_RHIID</name>
<comment type="caution">
    <text evidence="2">The sequence shown here is derived from an EMBL/GenBank/DDBJ whole genome shotgun (WGS) entry which is preliminary data.</text>
</comment>
<dbReference type="AlphaFoldDB" id="A0A2P4PCI3"/>
<reference evidence="2 3" key="2">
    <citation type="journal article" date="2018" name="New Phytol.">
        <title>High intraspecific genome diversity in the model arbuscular mycorrhizal symbiont Rhizophagus irregularis.</title>
        <authorList>
            <person name="Chen E.C.H."/>
            <person name="Morin E."/>
            <person name="Beaudet D."/>
            <person name="Noel J."/>
            <person name="Yildirir G."/>
            <person name="Ndikumana S."/>
            <person name="Charron P."/>
            <person name="St-Onge C."/>
            <person name="Giorgi J."/>
            <person name="Kruger M."/>
            <person name="Marton T."/>
            <person name="Ropars J."/>
            <person name="Grigoriev I.V."/>
            <person name="Hainaut M."/>
            <person name="Henrissat B."/>
            <person name="Roux C."/>
            <person name="Martin F."/>
            <person name="Corradi N."/>
        </authorList>
    </citation>
    <scope>NUCLEOTIDE SEQUENCE [LARGE SCALE GENOMIC DNA]</scope>
    <source>
        <strain evidence="2 3">DAOM 197198</strain>
    </source>
</reference>
<reference evidence="2 3" key="1">
    <citation type="journal article" date="2013" name="Proc. Natl. Acad. Sci. U.S.A.">
        <title>Genome of an arbuscular mycorrhizal fungus provides insight into the oldest plant symbiosis.</title>
        <authorList>
            <person name="Tisserant E."/>
            <person name="Malbreil M."/>
            <person name="Kuo A."/>
            <person name="Kohler A."/>
            <person name="Symeonidi A."/>
            <person name="Balestrini R."/>
            <person name="Charron P."/>
            <person name="Duensing N."/>
            <person name="Frei Dit Frey N."/>
            <person name="Gianinazzi-Pearson V."/>
            <person name="Gilbert L.B."/>
            <person name="Handa Y."/>
            <person name="Herr J.R."/>
            <person name="Hijri M."/>
            <person name="Koul R."/>
            <person name="Kawaguchi M."/>
            <person name="Krajinski F."/>
            <person name="Lammers P.J."/>
            <person name="Masclaux F.G."/>
            <person name="Murat C."/>
            <person name="Morin E."/>
            <person name="Ndikumana S."/>
            <person name="Pagni M."/>
            <person name="Petitpierre D."/>
            <person name="Requena N."/>
            <person name="Rosikiewicz P."/>
            <person name="Riley R."/>
            <person name="Saito K."/>
            <person name="San Clemente H."/>
            <person name="Shapiro H."/>
            <person name="van Tuinen D."/>
            <person name="Becard G."/>
            <person name="Bonfante P."/>
            <person name="Paszkowski U."/>
            <person name="Shachar-Hill Y.Y."/>
            <person name="Tuskan G.A."/>
            <person name="Young P.W."/>
            <person name="Sanders I.R."/>
            <person name="Henrissat B."/>
            <person name="Rensing S.A."/>
            <person name="Grigoriev I.V."/>
            <person name="Corradi N."/>
            <person name="Roux C."/>
            <person name="Martin F."/>
        </authorList>
    </citation>
    <scope>NUCLEOTIDE SEQUENCE [LARGE SCALE GENOMIC DNA]</scope>
    <source>
        <strain evidence="2 3">DAOM 197198</strain>
    </source>
</reference>
<gene>
    <name evidence="2" type="ORF">GLOIN_2v1689813</name>
</gene>
<proteinExistence type="predicted"/>
<keyword evidence="1" id="KW-0812">Transmembrane</keyword>
<feature type="non-terminal residue" evidence="2">
    <location>
        <position position="1"/>
    </location>
</feature>
<dbReference type="Proteomes" id="UP000018888">
    <property type="component" value="Unassembled WGS sequence"/>
</dbReference>
<accession>A0A2P4PCI3</accession>
<dbReference type="VEuPathDB" id="FungiDB:RhiirFUN_012868"/>
<evidence type="ECO:0000313" key="3">
    <source>
        <dbReference type="Proteomes" id="UP000018888"/>
    </source>
</evidence>
<feature type="transmembrane region" description="Helical" evidence="1">
    <location>
        <begin position="38"/>
        <end position="56"/>
    </location>
</feature>
<feature type="transmembrane region" description="Helical" evidence="1">
    <location>
        <begin position="68"/>
        <end position="89"/>
    </location>
</feature>